<dbReference type="InterPro" id="IPR000965">
    <property type="entry name" value="GPR_dom"/>
</dbReference>
<dbReference type="PROSITE" id="PS01223">
    <property type="entry name" value="PROA"/>
    <property type="match status" value="1"/>
</dbReference>
<feature type="domain" description="Aldehyde dehydrogenase" evidence="8">
    <location>
        <begin position="313"/>
        <end position="402"/>
    </location>
</feature>
<dbReference type="Gene3D" id="3.40.605.10">
    <property type="entry name" value="Aldehyde Dehydrogenase, Chain A, domain 1"/>
    <property type="match status" value="1"/>
</dbReference>
<dbReference type="UniPathway" id="UPA00098">
    <property type="reaction ID" value="UER00360"/>
</dbReference>
<dbReference type="FunFam" id="3.40.309.10:FF:000006">
    <property type="entry name" value="Gamma-glutamyl phosphate reductase"/>
    <property type="match status" value="1"/>
</dbReference>
<dbReference type="InterPro" id="IPR012134">
    <property type="entry name" value="Glu-5-SA_DH"/>
</dbReference>
<organism evidence="9 10">
    <name type="scientific">Kosmotoga pacifica</name>
    <dbReference type="NCBI Taxonomy" id="1330330"/>
    <lineage>
        <taxon>Bacteria</taxon>
        <taxon>Thermotogati</taxon>
        <taxon>Thermotogota</taxon>
        <taxon>Thermotogae</taxon>
        <taxon>Kosmotogales</taxon>
        <taxon>Kosmotogaceae</taxon>
        <taxon>Kosmotoga</taxon>
    </lineage>
</organism>
<proteinExistence type="inferred from homology"/>
<evidence type="ECO:0000256" key="6">
    <source>
        <dbReference type="ARBA" id="ARBA00049024"/>
    </source>
</evidence>
<keyword evidence="10" id="KW-1185">Reference proteome</keyword>
<dbReference type="NCBIfam" id="TIGR00407">
    <property type="entry name" value="proA"/>
    <property type="match status" value="1"/>
</dbReference>
<dbReference type="GO" id="GO:0004350">
    <property type="term" value="F:glutamate-5-semialdehyde dehydrogenase activity"/>
    <property type="evidence" value="ECO:0007669"/>
    <property type="project" value="UniProtKB-UniRule"/>
</dbReference>
<dbReference type="GO" id="GO:0050661">
    <property type="term" value="F:NADP binding"/>
    <property type="evidence" value="ECO:0007669"/>
    <property type="project" value="InterPro"/>
</dbReference>
<comment type="function">
    <text evidence="7">Catalyzes the NADPH-dependent reduction of L-glutamate 5-phosphate into L-glutamate 5-semialdehyde and phosphate. The product spontaneously undergoes cyclization to form 1-pyrroline-5-carboxylate.</text>
</comment>
<dbReference type="PIRSF" id="PIRSF000151">
    <property type="entry name" value="GPR"/>
    <property type="match status" value="1"/>
</dbReference>
<evidence type="ECO:0000256" key="2">
    <source>
        <dbReference type="ARBA" id="ARBA00022605"/>
    </source>
</evidence>
<dbReference type="InterPro" id="IPR016162">
    <property type="entry name" value="Ald_DH_N"/>
</dbReference>
<evidence type="ECO:0000256" key="1">
    <source>
        <dbReference type="ARBA" id="ARBA00004985"/>
    </source>
</evidence>
<keyword evidence="7" id="KW-0963">Cytoplasm</keyword>
<dbReference type="AlphaFoldDB" id="A0A0G2Z835"/>
<keyword evidence="2 7" id="KW-0028">Amino-acid biosynthesis</keyword>
<comment type="similarity">
    <text evidence="7">Belongs to the gamma-glutamyl phosphate reductase family.</text>
</comment>
<dbReference type="HAMAP" id="MF_00412">
    <property type="entry name" value="ProA"/>
    <property type="match status" value="1"/>
</dbReference>
<comment type="subcellular location">
    <subcellularLocation>
        <location evidence="7">Cytoplasm</location>
    </subcellularLocation>
</comment>
<dbReference type="EMBL" id="CP011232">
    <property type="protein sequence ID" value="AKI97775.1"/>
    <property type="molecule type" value="Genomic_DNA"/>
</dbReference>
<accession>A0A0G2Z835</accession>
<keyword evidence="3 7" id="KW-0641">Proline biosynthesis</keyword>
<dbReference type="PANTHER" id="PTHR11063:SF8">
    <property type="entry name" value="DELTA-1-PYRROLINE-5-CARBOXYLATE SYNTHASE"/>
    <property type="match status" value="1"/>
</dbReference>
<dbReference type="SUPFAM" id="SSF53720">
    <property type="entry name" value="ALDH-like"/>
    <property type="match status" value="1"/>
</dbReference>
<dbReference type="InterPro" id="IPR016163">
    <property type="entry name" value="Ald_DH_C"/>
</dbReference>
<dbReference type="PATRIC" id="fig|1330330.3.peg.1634"/>
<name>A0A0G2Z835_9BACT</name>
<dbReference type="OrthoDB" id="9809970at2"/>
<evidence type="ECO:0000313" key="10">
    <source>
        <dbReference type="Proteomes" id="UP000035159"/>
    </source>
</evidence>
<comment type="pathway">
    <text evidence="1 7">Amino-acid biosynthesis; L-proline biosynthesis; L-glutamate 5-semialdehyde from L-glutamate: step 2/2.</text>
</comment>
<keyword evidence="4 7" id="KW-0521">NADP</keyword>
<dbReference type="Proteomes" id="UP000035159">
    <property type="component" value="Chromosome"/>
</dbReference>
<sequence length="413" mass="45418">MNEIIQKALHVKNAARELAVATTSDKNSALKAIAKALDRRRDEILEENEADVEKAKERGLRESLIDRLKLTNKRIDGMINACHEIARLKDPVGEVIDSWIQNELRIAQVRVPLGAIGMVYESRPNVTLDATILALKAGNSVLLRGGSDAIRSNLAIAKAIKEGLKKSSLPETSVEIIEDTDRKNVQEMLHLNDYLSLIIPRGGAGLIKFVVENSSVPVLETGVGNCHIFVDKSADIEKSIEIIDNAKTQRPGTCNAVETILIHEKIAAKILPAMAERLRAKGVELRGCEKTAKFIEVKPASEEDWSTEYLDLILAVKVVKSLDEAIEHIQQYSTGHSEAILTESYSNARKFTASIDAAALYVNASTRFTDGEQFGFGGEIGISTQKLHARGPVGLRELTTFKYIVLGNYKVRD</sequence>
<dbReference type="InterPro" id="IPR020593">
    <property type="entry name" value="G-glutamylP_reductase_CS"/>
</dbReference>
<dbReference type="STRING" id="1330330.IX53_08065"/>
<evidence type="ECO:0000256" key="7">
    <source>
        <dbReference type="HAMAP-Rule" id="MF_00412"/>
    </source>
</evidence>
<gene>
    <name evidence="7 9" type="primary">proA</name>
    <name evidence="9" type="ORF">IX53_08065</name>
</gene>
<dbReference type="Pfam" id="PF00171">
    <property type="entry name" value="Aldedh"/>
    <property type="match status" value="2"/>
</dbReference>
<dbReference type="KEGG" id="kpf:IX53_08065"/>
<evidence type="ECO:0000256" key="3">
    <source>
        <dbReference type="ARBA" id="ARBA00022650"/>
    </source>
</evidence>
<evidence type="ECO:0000259" key="8">
    <source>
        <dbReference type="Pfam" id="PF00171"/>
    </source>
</evidence>
<protein>
    <recommendedName>
        <fullName evidence="7">Gamma-glutamyl phosphate reductase</fullName>
        <shortName evidence="7">GPR</shortName>
        <ecNumber evidence="7">1.2.1.41</ecNumber>
    </recommendedName>
    <alternativeName>
        <fullName evidence="7">Glutamate-5-semialdehyde dehydrogenase</fullName>
    </alternativeName>
    <alternativeName>
        <fullName evidence="7">Glutamyl-gamma-semialdehyde dehydrogenase</fullName>
        <shortName evidence="7">GSA dehydrogenase</shortName>
    </alternativeName>
</protein>
<dbReference type="GO" id="GO:0055129">
    <property type="term" value="P:L-proline biosynthetic process"/>
    <property type="evidence" value="ECO:0007669"/>
    <property type="project" value="UniProtKB-UniRule"/>
</dbReference>
<evidence type="ECO:0000256" key="5">
    <source>
        <dbReference type="ARBA" id="ARBA00023002"/>
    </source>
</evidence>
<dbReference type="InterPro" id="IPR016161">
    <property type="entry name" value="Ald_DH/histidinol_DH"/>
</dbReference>
<comment type="catalytic activity">
    <reaction evidence="6 7">
        <text>L-glutamate 5-semialdehyde + phosphate + NADP(+) = L-glutamyl 5-phosphate + NADPH + H(+)</text>
        <dbReference type="Rhea" id="RHEA:19541"/>
        <dbReference type="ChEBI" id="CHEBI:15378"/>
        <dbReference type="ChEBI" id="CHEBI:43474"/>
        <dbReference type="ChEBI" id="CHEBI:57783"/>
        <dbReference type="ChEBI" id="CHEBI:58066"/>
        <dbReference type="ChEBI" id="CHEBI:58274"/>
        <dbReference type="ChEBI" id="CHEBI:58349"/>
        <dbReference type="EC" id="1.2.1.41"/>
    </reaction>
</comment>
<dbReference type="CDD" id="cd07079">
    <property type="entry name" value="ALDH_F18-19_ProA-GPR"/>
    <property type="match status" value="1"/>
</dbReference>
<dbReference type="Gene3D" id="3.40.309.10">
    <property type="entry name" value="Aldehyde Dehydrogenase, Chain A, domain 2"/>
    <property type="match status" value="1"/>
</dbReference>
<feature type="domain" description="Aldehyde dehydrogenase" evidence="8">
    <location>
        <begin position="12"/>
        <end position="280"/>
    </location>
</feature>
<dbReference type="NCBIfam" id="NF001221">
    <property type="entry name" value="PRK00197.1"/>
    <property type="match status" value="1"/>
</dbReference>
<dbReference type="GO" id="GO:0005737">
    <property type="term" value="C:cytoplasm"/>
    <property type="evidence" value="ECO:0007669"/>
    <property type="project" value="UniProtKB-SubCell"/>
</dbReference>
<reference evidence="9 10" key="1">
    <citation type="submission" date="2015-04" db="EMBL/GenBank/DDBJ databases">
        <title>Complete Genome Sequence of Kosmotoga pacifica SLHLJ1.</title>
        <authorList>
            <person name="Jiang L.J."/>
            <person name="Shao Z.Z."/>
            <person name="Jebbar M."/>
        </authorList>
    </citation>
    <scope>NUCLEOTIDE SEQUENCE [LARGE SCALE GENOMIC DNA]</scope>
    <source>
        <strain evidence="9 10">SLHLJ1</strain>
    </source>
</reference>
<evidence type="ECO:0000256" key="4">
    <source>
        <dbReference type="ARBA" id="ARBA00022857"/>
    </source>
</evidence>
<dbReference type="EC" id="1.2.1.41" evidence="7"/>
<keyword evidence="5 7" id="KW-0560">Oxidoreductase</keyword>
<dbReference type="InterPro" id="IPR015590">
    <property type="entry name" value="Aldehyde_DH_dom"/>
</dbReference>
<dbReference type="PANTHER" id="PTHR11063">
    <property type="entry name" value="GLUTAMATE SEMIALDEHYDE DEHYDROGENASE"/>
    <property type="match status" value="1"/>
</dbReference>
<dbReference type="RefSeq" id="WP_047754910.1">
    <property type="nucleotide sequence ID" value="NZ_CAJUHA010000006.1"/>
</dbReference>
<evidence type="ECO:0000313" key="9">
    <source>
        <dbReference type="EMBL" id="AKI97775.1"/>
    </source>
</evidence>